<dbReference type="OrthoDB" id="7949448at2"/>
<keyword evidence="3" id="KW-1185">Reference proteome</keyword>
<evidence type="ECO:0000313" key="2">
    <source>
        <dbReference type="EMBL" id="KKB07597.1"/>
    </source>
</evidence>
<dbReference type="AlphaFoldDB" id="A0A0F5FHD5"/>
<protein>
    <submittedName>
        <fullName evidence="2">Uncharacterized protein</fullName>
    </submittedName>
</protein>
<keyword evidence="1" id="KW-1133">Transmembrane helix</keyword>
<comment type="caution">
    <text evidence="2">The sequence shown here is derived from an EMBL/GenBank/DDBJ whole genome shotgun (WGS) entry which is preliminary data.</text>
</comment>
<keyword evidence="1" id="KW-0812">Transmembrane</keyword>
<evidence type="ECO:0000256" key="1">
    <source>
        <dbReference type="SAM" id="Phobius"/>
    </source>
</evidence>
<evidence type="ECO:0000313" key="3">
    <source>
        <dbReference type="Proteomes" id="UP000033649"/>
    </source>
</evidence>
<sequence>MDDVAKPSPSGDDKLPNLTLERDLAKPSMQRSPRQTRASWALGIGALGVLIGMAGIGAALWLHEQGQSETRRLASEVAQLRLSLDLYARGNGAASAEDVEALAARLTTLEENGITVSLPPIGPASIPQSATADAGNEDCLPLGMRILVTEGDNYSVCGQPLSIDVAQVANGYLVLGDGTTIASGGSILVPGSTTCSIGVTSGGDEGITGYAEIRVTCA</sequence>
<gene>
    <name evidence="2" type="ORF">VE26_12870</name>
</gene>
<dbReference type="EMBL" id="JZEY01000061">
    <property type="protein sequence ID" value="KKB07597.1"/>
    <property type="molecule type" value="Genomic_DNA"/>
</dbReference>
<dbReference type="PATRIC" id="fig|429727.3.peg.2643"/>
<feature type="transmembrane region" description="Helical" evidence="1">
    <location>
        <begin position="38"/>
        <end position="62"/>
    </location>
</feature>
<accession>A0A0F5FHD5</accession>
<organism evidence="2 3">
    <name type="scientific">Devosia chinhatensis</name>
    <dbReference type="NCBI Taxonomy" id="429727"/>
    <lineage>
        <taxon>Bacteria</taxon>
        <taxon>Pseudomonadati</taxon>
        <taxon>Pseudomonadota</taxon>
        <taxon>Alphaproteobacteria</taxon>
        <taxon>Hyphomicrobiales</taxon>
        <taxon>Devosiaceae</taxon>
        <taxon>Devosia</taxon>
    </lineage>
</organism>
<keyword evidence="1" id="KW-0472">Membrane</keyword>
<dbReference type="Proteomes" id="UP000033649">
    <property type="component" value="Unassembled WGS sequence"/>
</dbReference>
<dbReference type="RefSeq" id="WP_046105627.1">
    <property type="nucleotide sequence ID" value="NZ_JZEY01000061.1"/>
</dbReference>
<reference evidence="2 3" key="1">
    <citation type="submission" date="2015-03" db="EMBL/GenBank/DDBJ databases">
        <authorList>
            <person name="Hassan Y."/>
            <person name="Lepp D."/>
            <person name="Li X.-Z."/>
            <person name="Zhou T."/>
        </authorList>
    </citation>
    <scope>NUCLEOTIDE SEQUENCE [LARGE SCALE GENOMIC DNA]</scope>
    <source>
        <strain evidence="2 3">IPL18</strain>
    </source>
</reference>
<name>A0A0F5FHD5_9HYPH</name>
<proteinExistence type="predicted"/>